<dbReference type="Gene3D" id="3.30.70.100">
    <property type="match status" value="1"/>
</dbReference>
<evidence type="ECO:0008006" key="4">
    <source>
        <dbReference type="Google" id="ProtNLM"/>
    </source>
</evidence>
<reference evidence="2 3" key="1">
    <citation type="submission" date="2017-09" db="EMBL/GenBank/DDBJ databases">
        <authorList>
            <consortium name="International Durum Wheat Genome Sequencing Consortium (IDWGSC)"/>
            <person name="Milanesi L."/>
        </authorList>
    </citation>
    <scope>NUCLEOTIDE SEQUENCE [LARGE SCALE GENOMIC DNA]</scope>
    <source>
        <strain evidence="3">cv. Svevo</strain>
    </source>
</reference>
<proteinExistence type="predicted"/>
<dbReference type="Proteomes" id="UP000324705">
    <property type="component" value="Chromosome 7A"/>
</dbReference>
<evidence type="ECO:0000256" key="1">
    <source>
        <dbReference type="ARBA" id="ARBA00022723"/>
    </source>
</evidence>
<evidence type="ECO:0000313" key="2">
    <source>
        <dbReference type="EMBL" id="VAI82030.1"/>
    </source>
</evidence>
<evidence type="ECO:0000313" key="3">
    <source>
        <dbReference type="Proteomes" id="UP000324705"/>
    </source>
</evidence>
<dbReference type="EMBL" id="LT934123">
    <property type="protein sequence ID" value="VAI82030.1"/>
    <property type="molecule type" value="Genomic_DNA"/>
</dbReference>
<dbReference type="OMA" id="MACNEAC"/>
<name>A0A9R1BUX4_TRITD</name>
<protein>
    <recommendedName>
        <fullName evidence="4">HMA domain-containing protein</fullName>
    </recommendedName>
</protein>
<dbReference type="PANTHER" id="PTHR45811">
    <property type="entry name" value="COPPER TRANSPORT PROTEIN FAMILY-RELATED"/>
    <property type="match status" value="1"/>
</dbReference>
<dbReference type="InterPro" id="IPR036163">
    <property type="entry name" value="HMA_dom_sf"/>
</dbReference>
<dbReference type="InterPro" id="IPR051863">
    <property type="entry name" value="HIPP"/>
</dbReference>
<accession>A0A9R1BUX4</accession>
<gene>
    <name evidence="2" type="ORF">TRITD_7Av1G279290</name>
</gene>
<organism evidence="2 3">
    <name type="scientific">Triticum turgidum subsp. durum</name>
    <name type="common">Durum wheat</name>
    <name type="synonym">Triticum durum</name>
    <dbReference type="NCBI Taxonomy" id="4567"/>
    <lineage>
        <taxon>Eukaryota</taxon>
        <taxon>Viridiplantae</taxon>
        <taxon>Streptophyta</taxon>
        <taxon>Embryophyta</taxon>
        <taxon>Tracheophyta</taxon>
        <taxon>Spermatophyta</taxon>
        <taxon>Magnoliopsida</taxon>
        <taxon>Liliopsida</taxon>
        <taxon>Poales</taxon>
        <taxon>Poaceae</taxon>
        <taxon>BOP clade</taxon>
        <taxon>Pooideae</taxon>
        <taxon>Triticodae</taxon>
        <taxon>Triticeae</taxon>
        <taxon>Triticinae</taxon>
        <taxon>Triticum</taxon>
    </lineage>
</organism>
<dbReference type="AlphaFoldDB" id="A0A9R1BUX4"/>
<dbReference type="Gramene" id="TRITD7Av1G279290.1">
    <property type="protein sequence ID" value="TRITD7Av1G279290.1"/>
    <property type="gene ID" value="TRITD7Av1G279290"/>
</dbReference>
<dbReference type="PANTHER" id="PTHR45811:SF37">
    <property type="entry name" value="HMA DOMAIN-CONTAINING PROTEIN"/>
    <property type="match status" value="1"/>
</dbReference>
<sequence>MSKKILIRADLIGDKCNSKILATAAKLKGIKSMDIDQDKCTLTVVGTVDPVRLLQCLRKSCFAAVIISVADDKPKEPEKKKDPCQEACEKACKDKCEMACKEACCKKMCVMVTCNEACCKKKCDTATCNEACCKKKCDMACNEACCKKVTPSCYPSRCTPGCDSSPCGLPSCRFYIYGCVVRQPPLGHGCNKGRSRGLRGECGIQ</sequence>
<dbReference type="SUPFAM" id="SSF55008">
    <property type="entry name" value="HMA, heavy metal-associated domain"/>
    <property type="match status" value="1"/>
</dbReference>
<keyword evidence="1" id="KW-0479">Metal-binding</keyword>
<dbReference type="GO" id="GO:0046872">
    <property type="term" value="F:metal ion binding"/>
    <property type="evidence" value="ECO:0007669"/>
    <property type="project" value="UniProtKB-KW"/>
</dbReference>
<keyword evidence="3" id="KW-1185">Reference proteome</keyword>